<dbReference type="Pfam" id="PF04280">
    <property type="entry name" value="Tim44"/>
    <property type="match status" value="1"/>
</dbReference>
<evidence type="ECO:0000256" key="3">
    <source>
        <dbReference type="SAM" id="SignalP"/>
    </source>
</evidence>
<evidence type="ECO:0000256" key="1">
    <source>
        <dbReference type="SAM" id="MobiDB-lite"/>
    </source>
</evidence>
<comment type="caution">
    <text evidence="5">The sequence shown here is derived from an EMBL/GenBank/DDBJ whole genome shotgun (WGS) entry which is preliminary data.</text>
</comment>
<dbReference type="SUPFAM" id="SSF54427">
    <property type="entry name" value="NTF2-like"/>
    <property type="match status" value="1"/>
</dbReference>
<dbReference type="EMBL" id="NFLJ01000002">
    <property type="protein sequence ID" value="OUQ36381.1"/>
    <property type="molecule type" value="Genomic_DNA"/>
</dbReference>
<feature type="domain" description="Tim44-like" evidence="4">
    <location>
        <begin position="84"/>
        <end position="224"/>
    </location>
</feature>
<keyword evidence="2" id="KW-1133">Transmembrane helix</keyword>
<keyword evidence="6" id="KW-1185">Reference proteome</keyword>
<evidence type="ECO:0000313" key="6">
    <source>
        <dbReference type="Proteomes" id="UP000195305"/>
    </source>
</evidence>
<keyword evidence="2" id="KW-0472">Membrane</keyword>
<dbReference type="OrthoDB" id="7066974at2"/>
<protein>
    <recommendedName>
        <fullName evidence="4">Tim44-like domain-containing protein</fullName>
    </recommendedName>
</protein>
<reference evidence="5 6" key="1">
    <citation type="journal article" date="2018" name="BMC Genomics">
        <title>Whole genome sequencing and function prediction of 133 gut anaerobes isolated from chicken caecum in pure cultures.</title>
        <authorList>
            <person name="Medvecky M."/>
            <person name="Cejkova D."/>
            <person name="Polansky O."/>
            <person name="Karasova D."/>
            <person name="Kubasova T."/>
            <person name="Cizek A."/>
            <person name="Rychlik I."/>
        </authorList>
    </citation>
    <scope>NUCLEOTIDE SEQUENCE [LARGE SCALE GENOMIC DNA]</scope>
    <source>
        <strain evidence="5 6">An13</strain>
    </source>
</reference>
<feature type="compositionally biased region" description="Low complexity" evidence="1">
    <location>
        <begin position="39"/>
        <end position="49"/>
    </location>
</feature>
<feature type="transmembrane region" description="Helical" evidence="2">
    <location>
        <begin position="52"/>
        <end position="72"/>
    </location>
</feature>
<organism evidence="5 6">
    <name type="scientific">Massilimicrobiota timonensis</name>
    <dbReference type="NCBI Taxonomy" id="1776392"/>
    <lineage>
        <taxon>Bacteria</taxon>
        <taxon>Bacillati</taxon>
        <taxon>Bacillota</taxon>
        <taxon>Erysipelotrichia</taxon>
        <taxon>Erysipelotrichales</taxon>
        <taxon>Erysipelotrichaceae</taxon>
        <taxon>Massilimicrobiota</taxon>
    </lineage>
</organism>
<dbReference type="SMART" id="SM00978">
    <property type="entry name" value="Tim44"/>
    <property type="match status" value="1"/>
</dbReference>
<dbReference type="AlphaFoldDB" id="A0A1Y4T561"/>
<feature type="region of interest" description="Disordered" evidence="1">
    <location>
        <begin position="28"/>
        <end position="55"/>
    </location>
</feature>
<name>A0A1Y4T561_9FIRM</name>
<keyword evidence="3" id="KW-0732">Signal</keyword>
<evidence type="ECO:0000256" key="2">
    <source>
        <dbReference type="SAM" id="Phobius"/>
    </source>
</evidence>
<feature type="signal peptide" evidence="3">
    <location>
        <begin position="1"/>
        <end position="22"/>
    </location>
</feature>
<accession>A0A1Y4T561</accession>
<sequence>MFMKKVIIILFIFIFMCQPVFARAGGGSSSGGGSRGHSSHTSSPHTSSTRQGGSPIAGVLGAGGCLMMMLYWKRHKAKKMHQEIVDDIKTAYQQDTFWDEKVLKKKVEEQYFKIQKAWSKQDLTTLKLCLSDALYERWQLKMEWQQYQNQQNVLDNIQLFKVILVDLYDDIDNHQDYFWVYIEGKMNDTMVQDEQIIESHHDTFVEYWKFIRYGDDILLDEIKQQDEVES</sequence>
<dbReference type="Gene3D" id="3.10.450.240">
    <property type="match status" value="1"/>
</dbReference>
<feature type="chain" id="PRO_5038727266" description="Tim44-like domain-containing protein" evidence="3">
    <location>
        <begin position="23"/>
        <end position="230"/>
    </location>
</feature>
<evidence type="ECO:0000259" key="4">
    <source>
        <dbReference type="SMART" id="SM00978"/>
    </source>
</evidence>
<dbReference type="InterPro" id="IPR032710">
    <property type="entry name" value="NTF2-like_dom_sf"/>
</dbReference>
<evidence type="ECO:0000313" key="5">
    <source>
        <dbReference type="EMBL" id="OUQ36381.1"/>
    </source>
</evidence>
<dbReference type="Proteomes" id="UP000195305">
    <property type="component" value="Unassembled WGS sequence"/>
</dbReference>
<gene>
    <name evidence="5" type="ORF">B5E75_00890</name>
</gene>
<keyword evidence="2" id="KW-0812">Transmembrane</keyword>
<proteinExistence type="predicted"/>
<dbReference type="InterPro" id="IPR007379">
    <property type="entry name" value="Tim44-like_dom"/>
</dbReference>